<dbReference type="Proteomes" id="UP000566440">
    <property type="component" value="Unassembled WGS sequence"/>
</dbReference>
<gene>
    <name evidence="2" type="primary">Muc16_2</name>
    <name evidence="2" type="ORF">GALDEA_R11619</name>
</gene>
<accession>A0A7K9TDZ4</accession>
<comment type="caution">
    <text evidence="2">The sequence shown here is derived from an EMBL/GenBank/DDBJ whole genome shotgun (WGS) entry which is preliminary data.</text>
</comment>
<feature type="non-terminal residue" evidence="2">
    <location>
        <position position="115"/>
    </location>
</feature>
<dbReference type="InterPro" id="IPR036364">
    <property type="entry name" value="SEA_dom_sf"/>
</dbReference>
<feature type="domain" description="SEA" evidence="1">
    <location>
        <begin position="1"/>
        <end position="115"/>
    </location>
</feature>
<dbReference type="PANTHER" id="PTHR14672:SF1">
    <property type="entry name" value="MUCIN-16"/>
    <property type="match status" value="1"/>
</dbReference>
<dbReference type="PANTHER" id="PTHR14672">
    <property type="entry name" value="MUCIN-16"/>
    <property type="match status" value="1"/>
</dbReference>
<dbReference type="EMBL" id="VWZX01009978">
    <property type="protein sequence ID" value="NXI46785.1"/>
    <property type="molecule type" value="Genomic_DNA"/>
</dbReference>
<sequence length="115" mass="12584">FTVNFTMTNLLHTSALENPTSKQSMATKKSVKYLLDRVLKNTSISPAHTGCTVVVLRAAKKGDGTAMDAVCTYRDNATTSEFNRIKVYRELSKMTAGYTELGPYTLDAASFYVSG</sequence>
<dbReference type="InterPro" id="IPR000082">
    <property type="entry name" value="SEA_dom"/>
</dbReference>
<evidence type="ECO:0000313" key="3">
    <source>
        <dbReference type="Proteomes" id="UP000566440"/>
    </source>
</evidence>
<dbReference type="OrthoDB" id="9947814at2759"/>
<dbReference type="AlphaFoldDB" id="A0A7K9TDZ4"/>
<protein>
    <submittedName>
        <fullName evidence="2">MUC16 protein</fullName>
    </submittedName>
</protein>
<dbReference type="InterPro" id="IPR028850">
    <property type="entry name" value="MUC16"/>
</dbReference>
<evidence type="ECO:0000313" key="2">
    <source>
        <dbReference type="EMBL" id="NXI46785.1"/>
    </source>
</evidence>
<dbReference type="Gene3D" id="3.30.70.960">
    <property type="entry name" value="SEA domain"/>
    <property type="match status" value="1"/>
</dbReference>
<evidence type="ECO:0000259" key="1">
    <source>
        <dbReference type="PROSITE" id="PS50024"/>
    </source>
</evidence>
<proteinExistence type="predicted"/>
<dbReference type="PROSITE" id="PS50024">
    <property type="entry name" value="SEA"/>
    <property type="match status" value="1"/>
</dbReference>
<organism evidence="2 3">
    <name type="scientific">Galbula dea</name>
    <dbReference type="NCBI Taxonomy" id="1109041"/>
    <lineage>
        <taxon>Eukaryota</taxon>
        <taxon>Metazoa</taxon>
        <taxon>Chordata</taxon>
        <taxon>Craniata</taxon>
        <taxon>Vertebrata</taxon>
        <taxon>Euteleostomi</taxon>
        <taxon>Archelosauria</taxon>
        <taxon>Archosauria</taxon>
        <taxon>Dinosauria</taxon>
        <taxon>Saurischia</taxon>
        <taxon>Theropoda</taxon>
        <taxon>Coelurosauria</taxon>
        <taxon>Aves</taxon>
        <taxon>Neognathae</taxon>
        <taxon>Neoaves</taxon>
        <taxon>Telluraves</taxon>
        <taxon>Coraciimorphae</taxon>
        <taxon>Piciformes</taxon>
        <taxon>Galbulidae</taxon>
        <taxon>Galbula</taxon>
    </lineage>
</organism>
<dbReference type="Pfam" id="PF01390">
    <property type="entry name" value="SEA"/>
    <property type="match status" value="1"/>
</dbReference>
<feature type="non-terminal residue" evidence="2">
    <location>
        <position position="1"/>
    </location>
</feature>
<dbReference type="SUPFAM" id="SSF82671">
    <property type="entry name" value="SEA domain"/>
    <property type="match status" value="1"/>
</dbReference>
<keyword evidence="3" id="KW-1185">Reference proteome</keyword>
<reference evidence="2 3" key="1">
    <citation type="submission" date="2019-09" db="EMBL/GenBank/DDBJ databases">
        <title>Bird 10,000 Genomes (B10K) Project - Family phase.</title>
        <authorList>
            <person name="Zhang G."/>
        </authorList>
    </citation>
    <scope>NUCLEOTIDE SEQUENCE [LARGE SCALE GENOMIC DNA]</scope>
    <source>
        <strain evidence="2">B10K-DU-001-62</strain>
        <tissue evidence="2">Muscle</tissue>
    </source>
</reference>
<name>A0A7K9TDZ4_9PICI</name>